<keyword evidence="4" id="KW-1003">Cell membrane</keyword>
<keyword evidence="7 11" id="KW-1133">Transmembrane helix</keyword>
<comment type="subcellular location">
    <subcellularLocation>
        <location evidence="2">Cell membrane</location>
    </subcellularLocation>
    <subcellularLocation>
        <location evidence="1">Membrane</location>
        <topology evidence="1">Multi-pass membrane protein</topology>
    </subcellularLocation>
</comment>
<keyword evidence="10 11" id="KW-0407">Ion channel</keyword>
<dbReference type="InterPro" id="IPR018000">
    <property type="entry name" value="Neurotransmitter_ion_chnl_CS"/>
</dbReference>
<evidence type="ECO:0000256" key="7">
    <source>
        <dbReference type="ARBA" id="ARBA00022989"/>
    </source>
</evidence>
<evidence type="ECO:0000256" key="10">
    <source>
        <dbReference type="ARBA" id="ARBA00023303"/>
    </source>
</evidence>
<dbReference type="PROSITE" id="PS00236">
    <property type="entry name" value="NEUROTR_ION_CHANNEL"/>
    <property type="match status" value="1"/>
</dbReference>
<dbReference type="PRINTS" id="PR00252">
    <property type="entry name" value="NRIONCHANNEL"/>
</dbReference>
<keyword evidence="8 11" id="KW-0406">Ion transport</keyword>
<dbReference type="GO" id="GO:0004888">
    <property type="term" value="F:transmembrane signaling receptor activity"/>
    <property type="evidence" value="ECO:0007669"/>
    <property type="project" value="InterPro"/>
</dbReference>
<evidence type="ECO:0000256" key="5">
    <source>
        <dbReference type="ARBA" id="ARBA00022692"/>
    </source>
</evidence>
<dbReference type="GO" id="GO:0005230">
    <property type="term" value="F:extracellular ligand-gated monoatomic ion channel activity"/>
    <property type="evidence" value="ECO:0007669"/>
    <property type="project" value="InterPro"/>
</dbReference>
<feature type="transmembrane region" description="Helical" evidence="11">
    <location>
        <begin position="345"/>
        <end position="363"/>
    </location>
</feature>
<keyword evidence="5 11" id="KW-0812">Transmembrane</keyword>
<evidence type="ECO:0000313" key="13">
    <source>
        <dbReference type="EMBL" id="KAK8395535.1"/>
    </source>
</evidence>
<dbReference type="Proteomes" id="UP001487740">
    <property type="component" value="Unassembled WGS sequence"/>
</dbReference>
<evidence type="ECO:0000256" key="6">
    <source>
        <dbReference type="ARBA" id="ARBA00022729"/>
    </source>
</evidence>
<keyword evidence="9 11" id="KW-0472">Membrane</keyword>
<dbReference type="SUPFAM" id="SSF90112">
    <property type="entry name" value="Neurotransmitter-gated ion-channel transmembrane pore"/>
    <property type="match status" value="1"/>
</dbReference>
<protein>
    <recommendedName>
        <fullName evidence="12">Neurotransmitter-gated ion-channel ligand-binding domain-containing protein</fullName>
    </recommendedName>
</protein>
<dbReference type="InterPro" id="IPR006202">
    <property type="entry name" value="Neur_chan_lig-bd"/>
</dbReference>
<dbReference type="PRINTS" id="PR00253">
    <property type="entry name" value="GABAARECEPTR"/>
</dbReference>
<feature type="transmembrane region" description="Helical" evidence="11">
    <location>
        <begin position="247"/>
        <end position="271"/>
    </location>
</feature>
<dbReference type="Pfam" id="PF02931">
    <property type="entry name" value="Neur_chan_LBD"/>
    <property type="match status" value="1"/>
</dbReference>
<dbReference type="InterPro" id="IPR036734">
    <property type="entry name" value="Neur_chan_lig-bd_sf"/>
</dbReference>
<comment type="caution">
    <text evidence="11">Lacks conserved residue(s) required for the propagation of feature annotation.</text>
</comment>
<evidence type="ECO:0000256" key="9">
    <source>
        <dbReference type="ARBA" id="ARBA00023136"/>
    </source>
</evidence>
<evidence type="ECO:0000259" key="12">
    <source>
        <dbReference type="Pfam" id="PF02931"/>
    </source>
</evidence>
<proteinExistence type="inferred from homology"/>
<organism evidence="13 14">
    <name type="scientific">Scylla paramamosain</name>
    <name type="common">Mud crab</name>
    <dbReference type="NCBI Taxonomy" id="85552"/>
    <lineage>
        <taxon>Eukaryota</taxon>
        <taxon>Metazoa</taxon>
        <taxon>Ecdysozoa</taxon>
        <taxon>Arthropoda</taxon>
        <taxon>Crustacea</taxon>
        <taxon>Multicrustacea</taxon>
        <taxon>Malacostraca</taxon>
        <taxon>Eumalacostraca</taxon>
        <taxon>Eucarida</taxon>
        <taxon>Decapoda</taxon>
        <taxon>Pleocyemata</taxon>
        <taxon>Brachyura</taxon>
        <taxon>Eubrachyura</taxon>
        <taxon>Portunoidea</taxon>
        <taxon>Portunidae</taxon>
        <taxon>Portuninae</taxon>
        <taxon>Scylla</taxon>
    </lineage>
</organism>
<accession>A0AAW0U9Q0</accession>
<keyword evidence="3 11" id="KW-0813">Transport</keyword>
<evidence type="ECO:0000256" key="8">
    <source>
        <dbReference type="ARBA" id="ARBA00023065"/>
    </source>
</evidence>
<evidence type="ECO:0000256" key="2">
    <source>
        <dbReference type="ARBA" id="ARBA00004236"/>
    </source>
</evidence>
<comment type="caution">
    <text evidence="13">The sequence shown here is derived from an EMBL/GenBank/DDBJ whole genome shotgun (WGS) entry which is preliminary data.</text>
</comment>
<dbReference type="Gene3D" id="2.70.170.10">
    <property type="entry name" value="Neurotransmitter-gated ion-channel ligand-binding domain"/>
    <property type="match status" value="1"/>
</dbReference>
<dbReference type="PANTHER" id="PTHR18945">
    <property type="entry name" value="NEUROTRANSMITTER GATED ION CHANNEL"/>
    <property type="match status" value="1"/>
</dbReference>
<dbReference type="SUPFAM" id="SSF63712">
    <property type="entry name" value="Nicotinic receptor ligand binding domain-like"/>
    <property type="match status" value="1"/>
</dbReference>
<dbReference type="InterPro" id="IPR036719">
    <property type="entry name" value="Neuro-gated_channel_TM_sf"/>
</dbReference>
<comment type="similarity">
    <text evidence="11">Belongs to the ligand-gated ion channel (TC 1.A.9) family.</text>
</comment>
<dbReference type="InterPro" id="IPR006028">
    <property type="entry name" value="GABAA/Glycine_rcpt"/>
</dbReference>
<keyword evidence="6" id="KW-0732">Signal</keyword>
<sequence>MTSLHLYRNTTRYLKEGQVREKRQVLQEEPHSFLPQNYDKFVLPTPPEGGVLPVSFSIKVRDLHSVDEENMDFTLEWYLRIYWRDYRVNPPNPAQISAKMNESFPWFNVDPAHTTRLWLPTAYIDHVKVISVPTFLVRPHSLRVTEDKLLRYSLALITTVSCTMDFTAFPLDEQTCFVRLMSYQYRSFEVEYKWGERAVETSSSLVTDQFTVSFEADHSARGFYRDANSTQGTFPLVQMQVVLSRKLSYYLLNTYLPSALVVGVSWLTFLVPPRFVPGRMVSYAKAIDIWMLCCITLNFAVLVEYTVVTRLNHLAKVTPRSKTEEAAGPKWTEVWEGRLETYTPIFLPIVFLVFNIAYWPYFLSKRTYQAT</sequence>
<evidence type="ECO:0000256" key="11">
    <source>
        <dbReference type="RuleBase" id="RU000687"/>
    </source>
</evidence>
<evidence type="ECO:0000313" key="14">
    <source>
        <dbReference type="Proteomes" id="UP001487740"/>
    </source>
</evidence>
<feature type="domain" description="Neurotransmitter-gated ion-channel ligand-binding" evidence="12">
    <location>
        <begin position="34"/>
        <end position="246"/>
    </location>
</feature>
<evidence type="ECO:0000256" key="4">
    <source>
        <dbReference type="ARBA" id="ARBA00022475"/>
    </source>
</evidence>
<dbReference type="GO" id="GO:0005886">
    <property type="term" value="C:plasma membrane"/>
    <property type="evidence" value="ECO:0007669"/>
    <property type="project" value="UniProtKB-SubCell"/>
</dbReference>
<gene>
    <name evidence="13" type="ORF">O3P69_005561</name>
</gene>
<reference evidence="13 14" key="1">
    <citation type="submission" date="2023-03" db="EMBL/GenBank/DDBJ databases">
        <title>High-quality genome of Scylla paramamosain provides insights in environmental adaptation.</title>
        <authorList>
            <person name="Zhang L."/>
        </authorList>
    </citation>
    <scope>NUCLEOTIDE SEQUENCE [LARGE SCALE GENOMIC DNA]</scope>
    <source>
        <strain evidence="13">LZ_2023a</strain>
        <tissue evidence="13">Muscle</tissue>
    </source>
</reference>
<feature type="transmembrane region" description="Helical" evidence="11">
    <location>
        <begin position="283"/>
        <end position="303"/>
    </location>
</feature>
<dbReference type="Gene3D" id="1.20.58.390">
    <property type="entry name" value="Neurotransmitter-gated ion-channel transmembrane domain"/>
    <property type="match status" value="2"/>
</dbReference>
<dbReference type="InterPro" id="IPR006201">
    <property type="entry name" value="Neur_channel"/>
</dbReference>
<evidence type="ECO:0000256" key="3">
    <source>
        <dbReference type="ARBA" id="ARBA00022448"/>
    </source>
</evidence>
<evidence type="ECO:0000256" key="1">
    <source>
        <dbReference type="ARBA" id="ARBA00004141"/>
    </source>
</evidence>
<dbReference type="InterPro" id="IPR038050">
    <property type="entry name" value="Neuro_actylchol_rec"/>
</dbReference>
<dbReference type="EMBL" id="JARAKH010000017">
    <property type="protein sequence ID" value="KAK8395535.1"/>
    <property type="molecule type" value="Genomic_DNA"/>
</dbReference>
<keyword evidence="14" id="KW-1185">Reference proteome</keyword>
<name>A0AAW0U9Q0_SCYPA</name>
<dbReference type="AlphaFoldDB" id="A0AAW0U9Q0"/>